<name>A0ABD3MMY1_9STRA</name>
<comment type="subcellular location">
    <subcellularLocation>
        <location evidence="1">Membrane</location>
        <topology evidence="1">Multi-pass membrane protein</topology>
    </subcellularLocation>
</comment>
<dbReference type="EMBL" id="JALLAZ020001804">
    <property type="protein sequence ID" value="KAL3763326.1"/>
    <property type="molecule type" value="Genomic_DNA"/>
</dbReference>
<dbReference type="PANTHER" id="PTHR10231">
    <property type="entry name" value="NUCLEOTIDE-SUGAR TRANSMEMBRANE TRANSPORTER"/>
    <property type="match status" value="1"/>
</dbReference>
<keyword evidence="3 5" id="KW-1133">Transmembrane helix</keyword>
<keyword evidence="4 5" id="KW-0472">Membrane</keyword>
<evidence type="ECO:0000313" key="7">
    <source>
        <dbReference type="Proteomes" id="UP001530315"/>
    </source>
</evidence>
<evidence type="ECO:0000256" key="1">
    <source>
        <dbReference type="ARBA" id="ARBA00004141"/>
    </source>
</evidence>
<dbReference type="GO" id="GO:0016020">
    <property type="term" value="C:membrane"/>
    <property type="evidence" value="ECO:0007669"/>
    <property type="project" value="UniProtKB-SubCell"/>
</dbReference>
<evidence type="ECO:0000256" key="5">
    <source>
        <dbReference type="SAM" id="Phobius"/>
    </source>
</evidence>
<evidence type="ECO:0000313" key="6">
    <source>
        <dbReference type="EMBL" id="KAL3763326.1"/>
    </source>
</evidence>
<feature type="transmembrane region" description="Helical" evidence="5">
    <location>
        <begin position="354"/>
        <end position="372"/>
    </location>
</feature>
<keyword evidence="2 5" id="KW-0812">Transmembrane</keyword>
<feature type="transmembrane region" description="Helical" evidence="5">
    <location>
        <begin position="229"/>
        <end position="252"/>
    </location>
</feature>
<evidence type="ECO:0000256" key="4">
    <source>
        <dbReference type="ARBA" id="ARBA00023136"/>
    </source>
</evidence>
<accession>A0ABD3MMY1</accession>
<feature type="transmembrane region" description="Helical" evidence="5">
    <location>
        <begin position="281"/>
        <end position="298"/>
    </location>
</feature>
<gene>
    <name evidence="6" type="ORF">ACHAW5_007718</name>
</gene>
<dbReference type="Proteomes" id="UP001530315">
    <property type="component" value="Unassembled WGS sequence"/>
</dbReference>
<feature type="transmembrane region" description="Helical" evidence="5">
    <location>
        <begin position="314"/>
        <end position="334"/>
    </location>
</feature>
<comment type="caution">
    <text evidence="6">The sequence shown here is derived from an EMBL/GenBank/DDBJ whole genome shotgun (WGS) entry which is preliminary data.</text>
</comment>
<keyword evidence="7" id="KW-1185">Reference proteome</keyword>
<feature type="transmembrane region" description="Helical" evidence="5">
    <location>
        <begin position="412"/>
        <end position="429"/>
    </location>
</feature>
<reference evidence="6 7" key="1">
    <citation type="submission" date="2024-10" db="EMBL/GenBank/DDBJ databases">
        <title>Updated reference genomes for cyclostephanoid diatoms.</title>
        <authorList>
            <person name="Roberts W.R."/>
            <person name="Alverson A.J."/>
        </authorList>
    </citation>
    <scope>NUCLEOTIDE SEQUENCE [LARGE SCALE GENOMIC DNA]</scope>
    <source>
        <strain evidence="6 7">AJA276-08</strain>
    </source>
</reference>
<proteinExistence type="predicted"/>
<sequence>MPSTGPKQVGNHPLLTLALIPCASFFHTTTMTLSFGSHSPMAAFADIARQRPVHLLTSRAVGARLASASTTSSIATALRLNPIAIMGGAASTVAVNTDALTTPAIVTMLLLALQYCAQPPITRKFLDSRANKKGITMVEEIVKIGLSAFFFLSCGKDVVSSELHGWTLSSSLLLAGFPALLYATQGVLTYLGYQNTDSVTFNGLNQTKTLSAALWCFLLMGKRQSVVQMVALAMLLFSAILFQGSISISGLFSGRSNDAGGDVEGGAKVDESRVKTSFRKGILPCLAAAFISGLAGALSQKGVQMAGGKGRNPYLYTMELGLYSSISLLISMFATKNGRKSLSGENGIFKHWTGLSIIPVAVRSLGGILTALVHKHAGATRKGFALILGLVLTGVTQSWIEGEKLSGDELMAMVLVILSSYLHLMYPPMAI</sequence>
<dbReference type="InterPro" id="IPR007271">
    <property type="entry name" value="Nuc_sug_transpt"/>
</dbReference>
<dbReference type="Pfam" id="PF04142">
    <property type="entry name" value="Nuc_sug_transp"/>
    <property type="match status" value="1"/>
</dbReference>
<organism evidence="6 7">
    <name type="scientific">Stephanodiscus triporus</name>
    <dbReference type="NCBI Taxonomy" id="2934178"/>
    <lineage>
        <taxon>Eukaryota</taxon>
        <taxon>Sar</taxon>
        <taxon>Stramenopiles</taxon>
        <taxon>Ochrophyta</taxon>
        <taxon>Bacillariophyta</taxon>
        <taxon>Coscinodiscophyceae</taxon>
        <taxon>Thalassiosirophycidae</taxon>
        <taxon>Stephanodiscales</taxon>
        <taxon>Stephanodiscaceae</taxon>
        <taxon>Stephanodiscus</taxon>
    </lineage>
</organism>
<evidence type="ECO:0000256" key="3">
    <source>
        <dbReference type="ARBA" id="ARBA00022989"/>
    </source>
</evidence>
<protein>
    <submittedName>
        <fullName evidence="6">Uncharacterized protein</fullName>
    </submittedName>
</protein>
<dbReference type="AlphaFoldDB" id="A0ABD3MMY1"/>
<feature type="transmembrane region" description="Helical" evidence="5">
    <location>
        <begin position="384"/>
        <end position="400"/>
    </location>
</feature>
<evidence type="ECO:0000256" key="2">
    <source>
        <dbReference type="ARBA" id="ARBA00022692"/>
    </source>
</evidence>